<reference evidence="1 2" key="1">
    <citation type="submission" date="2011-08" db="EMBL/GenBank/DDBJ databases">
        <authorList>
            <person name="Liu Z.J."/>
            <person name="Shi F.L."/>
            <person name="Lu J.Q."/>
            <person name="Li M."/>
            <person name="Wang Z.L."/>
        </authorList>
    </citation>
    <scope>NUCLEOTIDE SEQUENCE [LARGE SCALE GENOMIC DNA]</scope>
    <source>
        <strain evidence="1 2">USNM 41457</strain>
    </source>
</reference>
<evidence type="ECO:0000313" key="2">
    <source>
        <dbReference type="Proteomes" id="UP000003163"/>
    </source>
</evidence>
<comment type="caution">
    <text evidence="1">The sequence shown here is derived from an EMBL/GenBank/DDBJ whole genome shotgun (WGS) entry which is preliminary data.</text>
</comment>
<organism evidence="1 2">
    <name type="scientific">Edhazardia aedis (strain USNM 41457)</name>
    <name type="common">Microsporidian parasite</name>
    <dbReference type="NCBI Taxonomy" id="1003232"/>
    <lineage>
        <taxon>Eukaryota</taxon>
        <taxon>Fungi</taxon>
        <taxon>Fungi incertae sedis</taxon>
        <taxon>Microsporidia</taxon>
        <taxon>Edhazardia</taxon>
    </lineage>
</organism>
<dbReference type="HOGENOM" id="CLU_1434426_0_0_1"/>
<proteinExistence type="predicted"/>
<dbReference type="AlphaFoldDB" id="J9D547"/>
<dbReference type="EMBL" id="AFBI03000051">
    <property type="protein sequence ID" value="EJW02931.1"/>
    <property type="molecule type" value="Genomic_DNA"/>
</dbReference>
<protein>
    <submittedName>
        <fullName evidence="1">Uncharacterized protein</fullName>
    </submittedName>
</protein>
<dbReference type="Proteomes" id="UP000003163">
    <property type="component" value="Unassembled WGS sequence"/>
</dbReference>
<gene>
    <name evidence="1" type="ORF">EDEG_02696</name>
</gene>
<evidence type="ECO:0000313" key="1">
    <source>
        <dbReference type="EMBL" id="EJW02931.1"/>
    </source>
</evidence>
<keyword evidence="2" id="KW-1185">Reference proteome</keyword>
<reference evidence="2" key="2">
    <citation type="submission" date="2015-07" db="EMBL/GenBank/DDBJ databases">
        <title>Contrasting host-pathogen interactions and genome evolution in two generalist and specialist microsporidian pathogens of mosquitoes.</title>
        <authorList>
            <consortium name="The Broad Institute Genomics Platform"/>
            <consortium name="The Broad Institute Genome Sequencing Center for Infectious Disease"/>
            <person name="Cuomo C.A."/>
            <person name="Sanscrainte N.D."/>
            <person name="Goldberg J.M."/>
            <person name="Heiman D."/>
            <person name="Young S."/>
            <person name="Zeng Q."/>
            <person name="Becnel J.J."/>
            <person name="Birren B.W."/>
        </authorList>
    </citation>
    <scope>NUCLEOTIDE SEQUENCE [LARGE SCALE GENOMIC DNA]</scope>
    <source>
        <strain evidence="2">USNM 41457</strain>
    </source>
</reference>
<dbReference type="InParanoid" id="J9D547"/>
<dbReference type="VEuPathDB" id="MicrosporidiaDB:EDEG_02696"/>
<name>J9D547_EDHAE</name>
<sequence length="189" mass="22656">MCDAFIKVLMSFPNKIVDENCKEFYFLICLLHSRIKTHYSDSSEEFITLIKYNFVFEDKNSSYLKLEQYILRVLCDYIEIDQTFCFHDETGEKKRKKNLNYLYLYIYRRLISHEITNIFNSIINKIEFINGSEFSKEINSPKILKLVNIKDSECENIKLLNIGTTEYKLVLKFTCLSAIFFFINRNEFE</sequence>
<accession>J9D547</accession>